<evidence type="ECO:0000256" key="3">
    <source>
        <dbReference type="ARBA" id="ARBA00022448"/>
    </source>
</evidence>
<dbReference type="NCBIfam" id="TIGR01783">
    <property type="entry name" value="TonB-siderophor"/>
    <property type="match status" value="1"/>
</dbReference>
<evidence type="ECO:0000256" key="2">
    <source>
        <dbReference type="ARBA" id="ARBA00009810"/>
    </source>
</evidence>
<dbReference type="GO" id="GO:0009279">
    <property type="term" value="C:cell outer membrane"/>
    <property type="evidence" value="ECO:0007669"/>
    <property type="project" value="UniProtKB-SubCell"/>
</dbReference>
<feature type="domain" description="TonB-dependent receptor plug" evidence="18">
    <location>
        <begin position="64"/>
        <end position="156"/>
    </location>
</feature>
<evidence type="ECO:0000259" key="18">
    <source>
        <dbReference type="Pfam" id="PF07715"/>
    </source>
</evidence>
<dbReference type="PROSITE" id="PS52016">
    <property type="entry name" value="TONB_DEPENDENT_REC_3"/>
    <property type="match status" value="1"/>
</dbReference>
<feature type="domain" description="TonB-dependent receptor-like beta-barrel" evidence="17">
    <location>
        <begin position="245"/>
        <end position="677"/>
    </location>
</feature>
<feature type="signal peptide" evidence="16">
    <location>
        <begin position="1"/>
        <end position="21"/>
    </location>
</feature>
<dbReference type="OrthoDB" id="127311at2"/>
<dbReference type="InterPro" id="IPR036942">
    <property type="entry name" value="Beta-barrel_TonB_sf"/>
</dbReference>
<keyword evidence="20" id="KW-1185">Reference proteome</keyword>
<keyword evidence="7 16" id="KW-0732">Signal</keyword>
<evidence type="ECO:0000256" key="5">
    <source>
        <dbReference type="ARBA" id="ARBA00022496"/>
    </source>
</evidence>
<accession>A0A3M2I0G4</accession>
<proteinExistence type="inferred from homology"/>
<dbReference type="Pfam" id="PF00593">
    <property type="entry name" value="TonB_dep_Rec_b-barrel"/>
    <property type="match status" value="1"/>
</dbReference>
<comment type="similarity">
    <text evidence="2 14 15">Belongs to the TonB-dependent receptor family.</text>
</comment>
<evidence type="ECO:0000256" key="12">
    <source>
        <dbReference type="ARBA" id="ARBA00023170"/>
    </source>
</evidence>
<comment type="subcellular location">
    <subcellularLocation>
        <location evidence="1 14">Cell outer membrane</location>
        <topology evidence="1 14">Multi-pass membrane protein</topology>
    </subcellularLocation>
</comment>
<dbReference type="InterPro" id="IPR010105">
    <property type="entry name" value="TonB_sidphr_rcpt"/>
</dbReference>
<keyword evidence="13 14" id="KW-0998">Cell outer membrane</keyword>
<keyword evidence="3 14" id="KW-0813">Transport</keyword>
<dbReference type="SUPFAM" id="SSF56935">
    <property type="entry name" value="Porins"/>
    <property type="match status" value="1"/>
</dbReference>
<evidence type="ECO:0000256" key="16">
    <source>
        <dbReference type="SAM" id="SignalP"/>
    </source>
</evidence>
<evidence type="ECO:0000256" key="11">
    <source>
        <dbReference type="ARBA" id="ARBA00023136"/>
    </source>
</evidence>
<reference evidence="19 20" key="1">
    <citation type="submission" date="2018-10" db="EMBL/GenBank/DDBJ databases">
        <title>Proposal of Lysobacter pythonis sp. nov. isolated from royal pythons (Python regius).</title>
        <authorList>
            <person name="Hans-Juergen B."/>
            <person name="Huptas C."/>
            <person name="Sandra B."/>
            <person name="Igor L."/>
            <person name="Joachim S."/>
            <person name="Siegfried S."/>
            <person name="Mareike W."/>
            <person name="Peter K."/>
        </authorList>
    </citation>
    <scope>NUCLEOTIDE SEQUENCE [LARGE SCALE GENOMIC DNA]</scope>
    <source>
        <strain evidence="19 20">4284/11</strain>
    </source>
</reference>
<evidence type="ECO:0000256" key="4">
    <source>
        <dbReference type="ARBA" id="ARBA00022452"/>
    </source>
</evidence>
<dbReference type="InterPro" id="IPR039426">
    <property type="entry name" value="TonB-dep_rcpt-like"/>
</dbReference>
<keyword evidence="9" id="KW-0406">Ion transport</keyword>
<dbReference type="InterPro" id="IPR037066">
    <property type="entry name" value="Plug_dom_sf"/>
</dbReference>
<keyword evidence="11 14" id="KW-0472">Membrane</keyword>
<dbReference type="InterPro" id="IPR000531">
    <property type="entry name" value="Beta-barrel_TonB"/>
</dbReference>
<evidence type="ECO:0000256" key="14">
    <source>
        <dbReference type="PROSITE-ProRule" id="PRU01360"/>
    </source>
</evidence>
<dbReference type="EMBL" id="RFLY01000004">
    <property type="protein sequence ID" value="RMH93875.1"/>
    <property type="molecule type" value="Genomic_DNA"/>
</dbReference>
<protein>
    <submittedName>
        <fullName evidence="19">TonB-dependent receptor</fullName>
    </submittedName>
</protein>
<dbReference type="Gene3D" id="2.40.170.20">
    <property type="entry name" value="TonB-dependent receptor, beta-barrel domain"/>
    <property type="match status" value="1"/>
</dbReference>
<dbReference type="PANTHER" id="PTHR32552">
    <property type="entry name" value="FERRICHROME IRON RECEPTOR-RELATED"/>
    <property type="match status" value="1"/>
</dbReference>
<dbReference type="GO" id="GO:0038023">
    <property type="term" value="F:signaling receptor activity"/>
    <property type="evidence" value="ECO:0007669"/>
    <property type="project" value="InterPro"/>
</dbReference>
<dbReference type="GO" id="GO:0015891">
    <property type="term" value="P:siderophore transport"/>
    <property type="evidence" value="ECO:0007669"/>
    <property type="project" value="InterPro"/>
</dbReference>
<keyword evidence="10 15" id="KW-0798">TonB box</keyword>
<evidence type="ECO:0000256" key="13">
    <source>
        <dbReference type="ARBA" id="ARBA00023237"/>
    </source>
</evidence>
<sequence>MLRFSPLFTSFLLLGTSAAAAEPPADDTASPKTLDRVVVKGRVQTHYKVEETKTATRTDTPLELVPQSVQVITRQLIEDQAASDVTDLYRNISGVSYFSYSGVTMRGFRQENVLYDGLRGDPYEGFSVPRLFSVNEVQALKGSTGAIYGDGEPGGVINYTSKKPSAVTRNVAKLKLGNYDSAAGSLEASGPIRDGRLRYRLGGYADSERTWRYNTARRARIGEAGFAADIGENSDLLVQVTGINQYLKGSRLRGVKVDENGGFLTTTRWTATEPSDFLDHRAQAVFARFTSEPSYFFSFNAAMRWFRTNERLQNHEPRELAADGRTVLRQFFDQDRRIQGLSFNANSIFRFTTGPANHTLLFGVENFRRQADMDLRRADSRELGKGLVPGIDLYDPVYGLSSAADYDLKNIRPRFTRANGLDQGLYLQDQIELSPRWHVLAGLRRDRYVRDDQIARSKASGGDLTWRFGLTHVATTGLNVYFNTSTGFRPQSINAHSPLVGGPFDPQRSRQWELGFKARPEEGRMQFNGALYRIDRTNLLQSTGLDPGNDGFQDLAALGLVRSEGFEMDLLADLTPRWVLNLSYSYNDARILSGSAAAAGNATALGSRRFANAPRHNLGAWTRLDIPSLKSAVGFGAEYMSERLNRDGERVKPYTLFDISWQTRRGKWEWQANIKNLFNKEYAASGFSRFTGHLPGEPRRLLVETRYQF</sequence>
<dbReference type="CDD" id="cd01347">
    <property type="entry name" value="ligand_gated_channel"/>
    <property type="match status" value="1"/>
</dbReference>
<evidence type="ECO:0000313" key="20">
    <source>
        <dbReference type="Proteomes" id="UP000275012"/>
    </source>
</evidence>
<keyword evidence="8" id="KW-0408">Iron</keyword>
<name>A0A3M2I0G4_9GAMM</name>
<keyword evidence="12 19" id="KW-0675">Receptor</keyword>
<dbReference type="Gene3D" id="2.170.130.10">
    <property type="entry name" value="TonB-dependent receptor, plug domain"/>
    <property type="match status" value="1"/>
</dbReference>
<dbReference type="PANTHER" id="PTHR32552:SF68">
    <property type="entry name" value="FERRICHROME OUTER MEMBRANE TRANSPORTER_PHAGE RECEPTOR"/>
    <property type="match status" value="1"/>
</dbReference>
<evidence type="ECO:0000256" key="1">
    <source>
        <dbReference type="ARBA" id="ARBA00004571"/>
    </source>
</evidence>
<dbReference type="Proteomes" id="UP000275012">
    <property type="component" value="Unassembled WGS sequence"/>
</dbReference>
<evidence type="ECO:0000256" key="8">
    <source>
        <dbReference type="ARBA" id="ARBA00023004"/>
    </source>
</evidence>
<evidence type="ECO:0000256" key="7">
    <source>
        <dbReference type="ARBA" id="ARBA00022729"/>
    </source>
</evidence>
<dbReference type="AlphaFoldDB" id="A0A3M2I0G4"/>
<evidence type="ECO:0000313" key="19">
    <source>
        <dbReference type="EMBL" id="RMH93875.1"/>
    </source>
</evidence>
<keyword evidence="6 14" id="KW-0812">Transmembrane</keyword>
<dbReference type="GO" id="GO:0015344">
    <property type="term" value="F:siderophore uptake transmembrane transporter activity"/>
    <property type="evidence" value="ECO:0007669"/>
    <property type="project" value="TreeGrafter"/>
</dbReference>
<gene>
    <name evidence="19" type="ORF">EBB59_04350</name>
</gene>
<organism evidence="19 20">
    <name type="scientific">Solilutibacter pythonis</name>
    <dbReference type="NCBI Taxonomy" id="2483112"/>
    <lineage>
        <taxon>Bacteria</taxon>
        <taxon>Pseudomonadati</taxon>
        <taxon>Pseudomonadota</taxon>
        <taxon>Gammaproteobacteria</taxon>
        <taxon>Lysobacterales</taxon>
        <taxon>Lysobacteraceae</taxon>
        <taxon>Solilutibacter</taxon>
    </lineage>
</organism>
<keyword evidence="5" id="KW-0410">Iron transport</keyword>
<evidence type="ECO:0000256" key="10">
    <source>
        <dbReference type="ARBA" id="ARBA00023077"/>
    </source>
</evidence>
<dbReference type="Pfam" id="PF07715">
    <property type="entry name" value="Plug"/>
    <property type="match status" value="1"/>
</dbReference>
<evidence type="ECO:0000256" key="9">
    <source>
        <dbReference type="ARBA" id="ARBA00023065"/>
    </source>
</evidence>
<dbReference type="RefSeq" id="WP_122100916.1">
    <property type="nucleotide sequence ID" value="NZ_RFLY01000004.1"/>
</dbReference>
<comment type="caution">
    <text evidence="19">The sequence shown here is derived from an EMBL/GenBank/DDBJ whole genome shotgun (WGS) entry which is preliminary data.</text>
</comment>
<evidence type="ECO:0000259" key="17">
    <source>
        <dbReference type="Pfam" id="PF00593"/>
    </source>
</evidence>
<evidence type="ECO:0000256" key="15">
    <source>
        <dbReference type="RuleBase" id="RU003357"/>
    </source>
</evidence>
<feature type="chain" id="PRO_5018119919" evidence="16">
    <location>
        <begin position="22"/>
        <end position="709"/>
    </location>
</feature>
<dbReference type="InterPro" id="IPR012910">
    <property type="entry name" value="Plug_dom"/>
</dbReference>
<evidence type="ECO:0000256" key="6">
    <source>
        <dbReference type="ARBA" id="ARBA00022692"/>
    </source>
</evidence>
<keyword evidence="4 14" id="KW-1134">Transmembrane beta strand</keyword>